<keyword evidence="5" id="KW-1185">Reference proteome</keyword>
<dbReference type="PANTHER" id="PTHR34819">
    <property type="entry name" value="LARGE CYSTEINE-RICH PERIPLASMIC PROTEIN OMCB"/>
    <property type="match status" value="1"/>
</dbReference>
<dbReference type="InterPro" id="IPR051172">
    <property type="entry name" value="Chlamydia_OmcB"/>
</dbReference>
<dbReference type="Pfam" id="PF01345">
    <property type="entry name" value="DUF11"/>
    <property type="match status" value="11"/>
</dbReference>
<feature type="domain" description="DUF11" evidence="3">
    <location>
        <begin position="1406"/>
        <end position="1521"/>
    </location>
</feature>
<feature type="domain" description="DUF11" evidence="3">
    <location>
        <begin position="637"/>
        <end position="758"/>
    </location>
</feature>
<feature type="domain" description="DUF11" evidence="3">
    <location>
        <begin position="768"/>
        <end position="889"/>
    </location>
</feature>
<feature type="transmembrane region" description="Helical" evidence="2">
    <location>
        <begin position="1832"/>
        <end position="1851"/>
    </location>
</feature>
<feature type="domain" description="DUF11" evidence="3">
    <location>
        <begin position="1529"/>
        <end position="1649"/>
    </location>
</feature>
<dbReference type="Gene3D" id="2.60.40.1170">
    <property type="entry name" value="Mu homology domain, subdomain B"/>
    <property type="match status" value="2"/>
</dbReference>
<evidence type="ECO:0000259" key="3">
    <source>
        <dbReference type="Pfam" id="PF01345"/>
    </source>
</evidence>
<feature type="domain" description="DUF11" evidence="3">
    <location>
        <begin position="1146"/>
        <end position="1262"/>
    </location>
</feature>
<feature type="domain" description="DUF11" evidence="3">
    <location>
        <begin position="365"/>
        <end position="482"/>
    </location>
</feature>
<feature type="compositionally biased region" description="Low complexity" evidence="1">
    <location>
        <begin position="1811"/>
        <end position="1825"/>
    </location>
</feature>
<feature type="compositionally biased region" description="Gly residues" evidence="1">
    <location>
        <begin position="1796"/>
        <end position="1810"/>
    </location>
</feature>
<accession>A0A4S4FLK5</accession>
<dbReference type="InterPro" id="IPR047589">
    <property type="entry name" value="DUF11_rpt"/>
</dbReference>
<keyword evidence="2" id="KW-0472">Membrane</keyword>
<dbReference type="Proteomes" id="UP000307380">
    <property type="component" value="Unassembled WGS sequence"/>
</dbReference>
<reference evidence="4 5" key="1">
    <citation type="submission" date="2019-04" db="EMBL/GenBank/DDBJ databases">
        <authorList>
            <person name="Jiang L."/>
        </authorList>
    </citation>
    <scope>NUCLEOTIDE SEQUENCE [LARGE SCALE GENOMIC DNA]</scope>
    <source>
        <strain evidence="4 5">YIM 131861</strain>
    </source>
</reference>
<comment type="caution">
    <text evidence="4">The sequence shown here is derived from an EMBL/GenBank/DDBJ whole genome shotgun (WGS) entry which is preliminary data.</text>
</comment>
<dbReference type="Gene3D" id="2.60.40.10">
    <property type="entry name" value="Immunoglobulins"/>
    <property type="match status" value="4"/>
</dbReference>
<evidence type="ECO:0000313" key="5">
    <source>
        <dbReference type="Proteomes" id="UP000307380"/>
    </source>
</evidence>
<feature type="region of interest" description="Disordered" evidence="1">
    <location>
        <begin position="1779"/>
        <end position="1825"/>
    </location>
</feature>
<dbReference type="Gene3D" id="2.60.40.740">
    <property type="match status" value="1"/>
</dbReference>
<dbReference type="InterPro" id="IPR001434">
    <property type="entry name" value="OmcB-like_DUF11"/>
</dbReference>
<feature type="domain" description="DUF11" evidence="3">
    <location>
        <begin position="897"/>
        <end position="1016"/>
    </location>
</feature>
<feature type="domain" description="DUF11" evidence="3">
    <location>
        <begin position="1656"/>
        <end position="1779"/>
    </location>
</feature>
<feature type="domain" description="DUF11" evidence="3">
    <location>
        <begin position="1271"/>
        <end position="1397"/>
    </location>
</feature>
<feature type="domain" description="DUF11" evidence="3">
    <location>
        <begin position="1024"/>
        <end position="1137"/>
    </location>
</feature>
<dbReference type="RefSeq" id="WP_136425110.1">
    <property type="nucleotide sequence ID" value="NZ_SSSN01000011.1"/>
</dbReference>
<dbReference type="InterPro" id="IPR013783">
    <property type="entry name" value="Ig-like_fold"/>
</dbReference>
<dbReference type="GO" id="GO:0005975">
    <property type="term" value="P:carbohydrate metabolic process"/>
    <property type="evidence" value="ECO:0007669"/>
    <property type="project" value="UniProtKB-ARBA"/>
</dbReference>
<feature type="compositionally biased region" description="Pro residues" evidence="1">
    <location>
        <begin position="1785"/>
        <end position="1795"/>
    </location>
</feature>
<keyword evidence="2" id="KW-0812">Transmembrane</keyword>
<dbReference type="PANTHER" id="PTHR34819:SF3">
    <property type="entry name" value="CELL SURFACE PROTEIN"/>
    <property type="match status" value="1"/>
</dbReference>
<dbReference type="NCBIfam" id="TIGR01451">
    <property type="entry name" value="B_ant_repeat"/>
    <property type="match status" value="10"/>
</dbReference>
<evidence type="ECO:0000256" key="2">
    <source>
        <dbReference type="SAM" id="Phobius"/>
    </source>
</evidence>
<protein>
    <submittedName>
        <fullName evidence="4">DUF11 domain-containing protein</fullName>
    </submittedName>
</protein>
<name>A0A4S4FLK5_9MICO</name>
<sequence>MSRRVRSFLAAIAALATALVLVGLTQSATGLSITPFGVRFQTNDNGAIAVIGNQLQTCPTDAPNCVGARAGSARYNNNSFVMTNLDVDADPTTFNSSSAQLDVPSGGTVLWAGLYWGARLSAGTGGTAATGDRRTMSFKVPGAAGYQSISSQVTFGPTTSSDRAYQEFADVTALVRGGGGGDYWGANVRGGTGEDRYAGWSLAVVYRSPDLPLRNLTVFDGFADVGQGEPQTVTASGFLAPLSGPVDTQIGMVAYEGDFSASGDSVALNTTQLGTAISPGTNFFNGSNDRNGVSVTTRNPADRNMLGFDVKQLGASGVIPNGATSADFRFTSSGDRYFPGVLTTAINLFAPDFTPSSKSVVDLTGNSPAQPGDRLQYTVNVTNVGQDPADRSVLSDPLPPNITYVPGSLQVLSGAGTGRKTDAAGDDQAEYDPGGRLVRFRVGTGATSARGGVLAPNGLATVRFEATVDAAAGGATVTNGAQLDYVAQTTGSALTYQVRPVSTPVTALADLAITKTVAPDPALAGGPTTFTITVVNNGPNAASNVVVADPTPAGVTVSGATSTQGDCAISTTPDRVNCAIGTLANGASATITVSGSTDPSSTDPSVTDIATVGSDTADPRPGDNTAGATAQLMQSADLVVTKTADPTTVVPGGTTAYTVTVSNRGPSTATNVTVNDAVSDPSTLVLTGASTVTPGATCAPPSPNATCALPQLLPGQSMTVDLTALLSSAATPGSSIDNVATVSSATPDPRPDDDRAVAPITVAAAQVDLVVSKAAPATVVAGRTLAYSITVANAGLSDATDVVVSDKLPAGIVATSVASTRGSCTSGATVTCSIDALPAGIAGSPGASVTVTIQATVDGDVPAGPIENTASATASQTDVNASNNADTATTTVSAVADLAVTKTATPNPAVAGRSITYTVTVGNDGPSTARGVTLRDLLPPQFAFTSATPSTGTCSPADATGLDCALGDVPNGETRTLVVVMRVPPGYSGTPAAVETVTVASTTDDPNGTNNTASWTATTRASADLSLDKDAPASAASGSQFSYTIHPTNLGPSSASDVVVTDPLPSGVTFVSASPLCTENAGTVTCPLGVLAPGAAPEITITVRVGGNVDIGTLLTNTATVASSTPDPTLADNSATAVTETTALVDLSVTKAATLGSTAPGGEELFTITVGNAGPSTARAVSIVDSFEASALVAYIDGADCSGSSGDLTCTLPAALGPGQSATIQIGVIVSSSLQPGSYANTVQVSTSTPESDPDNNVASITETITAPTADLAIAKTSLTDPLVAGAPFSYRIDVTNTPQTFFGSDASDVVVTDRVPAGLTVTSASPSQGTCTVTAGEVRCDLGVVRGLVSTDEPPPVVITINGMVASNGSQPITNSASVKSTTNDPELANNTAEVTTRVEQQAALSIVKTADTDPIVAGSTAGYTIAVTNSGPSDAAGVVVADLLDPAIAFRAGDSDPSCTPGATGPSCTLGTVPAGQTVTVRVAGILSAASTITALTNTASVTSETTDPDPGDNSSTISTAVVRNADLRLSKTSDSSTPSAGTEVTYALTLTNAGPSDAANTTIVDPLPAGVDLVGLQPFGVTCTSSPAPVVVTCAASGLVAGRAQGVAITVRLPDGLSPGPVLNTATAASATPDSNPADDTASNTVDVQVVADTAITKSVVTDDPRAGQPVAFLLQAVNNGPATAPDTVFTDTLPVGTRLISAEVTGGGAKCTTTEQEGNIVVDCPVGPLAVGASASVVITLDTSALTVTAFSNTGYVGSGALDDSLSDNDATARVELGPPLVSPPPPPPPGGGVLPGGGVVPGGGASPAAPSPAGTGSSGLSETGVDVGVSVLAALAAVLLGAWALIEARRRRLVSVPGRARSSAARRTRAERWR</sequence>
<keyword evidence="2" id="KW-1133">Transmembrane helix</keyword>
<evidence type="ECO:0000313" key="4">
    <source>
        <dbReference type="EMBL" id="THG31343.1"/>
    </source>
</evidence>
<organism evidence="4 5">
    <name type="scientific">Orlajensenia flava</name>
    <dbReference type="NCBI Taxonomy" id="2565934"/>
    <lineage>
        <taxon>Bacteria</taxon>
        <taxon>Bacillati</taxon>
        <taxon>Actinomycetota</taxon>
        <taxon>Actinomycetes</taxon>
        <taxon>Micrococcales</taxon>
        <taxon>Microbacteriaceae</taxon>
        <taxon>Orlajensenia</taxon>
    </lineage>
</organism>
<feature type="domain" description="DUF11" evidence="3">
    <location>
        <begin position="510"/>
        <end position="629"/>
    </location>
</feature>
<dbReference type="OrthoDB" id="158862at2"/>
<proteinExistence type="predicted"/>
<evidence type="ECO:0000256" key="1">
    <source>
        <dbReference type="SAM" id="MobiDB-lite"/>
    </source>
</evidence>
<gene>
    <name evidence="4" type="ORF">E6C70_13715</name>
</gene>
<dbReference type="EMBL" id="SSSN01000011">
    <property type="protein sequence ID" value="THG31343.1"/>
    <property type="molecule type" value="Genomic_DNA"/>
</dbReference>